<comment type="caution">
    <text evidence="1">The sequence shown here is derived from an EMBL/GenBank/DDBJ whole genome shotgun (WGS) entry which is preliminary data.</text>
</comment>
<accession>A0ABR4N897</accession>
<dbReference type="Proteomes" id="UP001527925">
    <property type="component" value="Unassembled WGS sequence"/>
</dbReference>
<evidence type="ECO:0000313" key="2">
    <source>
        <dbReference type="Proteomes" id="UP001527925"/>
    </source>
</evidence>
<sequence length="77" mass="8949">MRETLRSHGAFEIGDQNAESVIEWFDRDDLPSETSDMMDPAIKECQIMVLKWLLPHLSGNVWYIKQIEFAHELIDSA</sequence>
<organism evidence="1 2">
    <name type="scientific">Polyrhizophydium stewartii</name>
    <dbReference type="NCBI Taxonomy" id="2732419"/>
    <lineage>
        <taxon>Eukaryota</taxon>
        <taxon>Fungi</taxon>
        <taxon>Fungi incertae sedis</taxon>
        <taxon>Chytridiomycota</taxon>
        <taxon>Chytridiomycota incertae sedis</taxon>
        <taxon>Chytridiomycetes</taxon>
        <taxon>Rhizophydiales</taxon>
        <taxon>Rhizophydiales incertae sedis</taxon>
        <taxon>Polyrhizophydium</taxon>
    </lineage>
</organism>
<gene>
    <name evidence="1" type="ORF">HK105_204708</name>
</gene>
<proteinExistence type="predicted"/>
<evidence type="ECO:0000313" key="1">
    <source>
        <dbReference type="EMBL" id="KAL2915761.1"/>
    </source>
</evidence>
<keyword evidence="2" id="KW-1185">Reference proteome</keyword>
<name>A0ABR4N897_9FUNG</name>
<reference evidence="1 2" key="1">
    <citation type="submission" date="2023-09" db="EMBL/GenBank/DDBJ databases">
        <title>Pangenome analysis of Batrachochytrium dendrobatidis and related Chytrids.</title>
        <authorList>
            <person name="Yacoub M.N."/>
            <person name="Stajich J.E."/>
            <person name="James T.Y."/>
        </authorList>
    </citation>
    <scope>NUCLEOTIDE SEQUENCE [LARGE SCALE GENOMIC DNA]</scope>
    <source>
        <strain evidence="1 2">JEL0888</strain>
    </source>
</reference>
<dbReference type="EMBL" id="JADGIZ020000021">
    <property type="protein sequence ID" value="KAL2915761.1"/>
    <property type="molecule type" value="Genomic_DNA"/>
</dbReference>
<protein>
    <submittedName>
        <fullName evidence="1">Uncharacterized protein</fullName>
    </submittedName>
</protein>